<keyword evidence="3" id="KW-1185">Reference proteome</keyword>
<dbReference type="CDD" id="cd03454">
    <property type="entry name" value="YdeM"/>
    <property type="match status" value="1"/>
</dbReference>
<gene>
    <name evidence="2" type="ORF">GCM10011396_51770</name>
</gene>
<dbReference type="InterPro" id="IPR002539">
    <property type="entry name" value="MaoC-like_dom"/>
</dbReference>
<dbReference type="PANTHER" id="PTHR43664">
    <property type="entry name" value="MONOAMINE OXIDASE-RELATED"/>
    <property type="match status" value="1"/>
</dbReference>
<dbReference type="SUPFAM" id="SSF54637">
    <property type="entry name" value="Thioesterase/thiol ester dehydrase-isomerase"/>
    <property type="match status" value="1"/>
</dbReference>
<dbReference type="Pfam" id="PF01575">
    <property type="entry name" value="MaoC_dehydratas"/>
    <property type="match status" value="1"/>
</dbReference>
<proteinExistence type="predicted"/>
<protein>
    <submittedName>
        <fullName evidence="2">Acyl dehydratase</fullName>
    </submittedName>
</protein>
<dbReference type="InterPro" id="IPR052342">
    <property type="entry name" value="MCH/BMMD"/>
</dbReference>
<sequence length="149" mass="16636">MKFSEISEGKKFTLGPVLVTEAEIMQFAGNYDDQWFHTDPVRAEQGPFHGLIASGWHTCALAMQMVSRQILAGSESYASPGLAYVKWPNPLRPGDVLTLKVLVLESRISASRPWLGIVRWQWIMLNQSGQQVLDLEATSMFKIGEEPTA</sequence>
<reference evidence="2" key="2">
    <citation type="submission" date="2020-09" db="EMBL/GenBank/DDBJ databases">
        <authorList>
            <person name="Sun Q."/>
            <person name="Zhou Y."/>
        </authorList>
    </citation>
    <scope>NUCLEOTIDE SEQUENCE</scope>
    <source>
        <strain evidence="2">CGMCC 1.10998</strain>
    </source>
</reference>
<feature type="domain" description="MaoC-like" evidence="1">
    <location>
        <begin position="14"/>
        <end position="107"/>
    </location>
</feature>
<dbReference type="Gene3D" id="3.10.129.10">
    <property type="entry name" value="Hotdog Thioesterase"/>
    <property type="match status" value="1"/>
</dbReference>
<organism evidence="2 3">
    <name type="scientific">Undibacterium terreum</name>
    <dbReference type="NCBI Taxonomy" id="1224302"/>
    <lineage>
        <taxon>Bacteria</taxon>
        <taxon>Pseudomonadati</taxon>
        <taxon>Pseudomonadota</taxon>
        <taxon>Betaproteobacteria</taxon>
        <taxon>Burkholderiales</taxon>
        <taxon>Oxalobacteraceae</taxon>
        <taxon>Undibacterium</taxon>
    </lineage>
</organism>
<reference evidence="2" key="1">
    <citation type="journal article" date="2014" name="Int. J. Syst. Evol. Microbiol.">
        <title>Complete genome sequence of Corynebacterium casei LMG S-19264T (=DSM 44701T), isolated from a smear-ripened cheese.</title>
        <authorList>
            <consortium name="US DOE Joint Genome Institute (JGI-PGF)"/>
            <person name="Walter F."/>
            <person name="Albersmeier A."/>
            <person name="Kalinowski J."/>
            <person name="Ruckert C."/>
        </authorList>
    </citation>
    <scope>NUCLEOTIDE SEQUENCE</scope>
    <source>
        <strain evidence="2">CGMCC 1.10998</strain>
    </source>
</reference>
<dbReference type="PANTHER" id="PTHR43664:SF1">
    <property type="entry name" value="BETA-METHYLMALYL-COA DEHYDRATASE"/>
    <property type="match status" value="1"/>
</dbReference>
<comment type="caution">
    <text evidence="2">The sequence shown here is derived from an EMBL/GenBank/DDBJ whole genome shotgun (WGS) entry which is preliminary data.</text>
</comment>
<evidence type="ECO:0000259" key="1">
    <source>
        <dbReference type="Pfam" id="PF01575"/>
    </source>
</evidence>
<dbReference type="InterPro" id="IPR029069">
    <property type="entry name" value="HotDog_dom_sf"/>
</dbReference>
<dbReference type="EMBL" id="BMED01000007">
    <property type="protein sequence ID" value="GGC97886.1"/>
    <property type="molecule type" value="Genomic_DNA"/>
</dbReference>
<evidence type="ECO:0000313" key="3">
    <source>
        <dbReference type="Proteomes" id="UP000637423"/>
    </source>
</evidence>
<evidence type="ECO:0000313" key="2">
    <source>
        <dbReference type="EMBL" id="GGC97886.1"/>
    </source>
</evidence>
<dbReference type="AlphaFoldDB" id="A0A916V076"/>
<dbReference type="Proteomes" id="UP000637423">
    <property type="component" value="Unassembled WGS sequence"/>
</dbReference>
<accession>A0A916V076</accession>
<dbReference type="RefSeq" id="WP_188569044.1">
    <property type="nucleotide sequence ID" value="NZ_BMED01000007.1"/>
</dbReference>
<name>A0A916V076_9BURK</name>